<reference evidence="1" key="2">
    <citation type="submission" date="2018-08" db="UniProtKB">
        <authorList>
            <consortium name="EnsemblPlants"/>
        </authorList>
    </citation>
    <scope>IDENTIFICATION</scope>
    <source>
        <strain evidence="1">Yugu1</strain>
    </source>
</reference>
<dbReference type="Gramene" id="KQL05355">
    <property type="protein sequence ID" value="KQL05355"/>
    <property type="gene ID" value="SETIT_005621mg"/>
</dbReference>
<reference evidence="2" key="1">
    <citation type="journal article" date="2012" name="Nat. Biotechnol.">
        <title>Reference genome sequence of the model plant Setaria.</title>
        <authorList>
            <person name="Bennetzen J.L."/>
            <person name="Schmutz J."/>
            <person name="Wang H."/>
            <person name="Percifield R."/>
            <person name="Hawkins J."/>
            <person name="Pontaroli A.C."/>
            <person name="Estep M."/>
            <person name="Feng L."/>
            <person name="Vaughn J.N."/>
            <person name="Grimwood J."/>
            <person name="Jenkins J."/>
            <person name="Barry K."/>
            <person name="Lindquist E."/>
            <person name="Hellsten U."/>
            <person name="Deshpande S."/>
            <person name="Wang X."/>
            <person name="Wu X."/>
            <person name="Mitros T."/>
            <person name="Triplett J."/>
            <person name="Yang X."/>
            <person name="Ye C.Y."/>
            <person name="Mauro-Herrera M."/>
            <person name="Wang L."/>
            <person name="Li P."/>
            <person name="Sharma M."/>
            <person name="Sharma R."/>
            <person name="Ronald P.C."/>
            <person name="Panaud O."/>
            <person name="Kellogg E.A."/>
            <person name="Brutnell T.P."/>
            <person name="Doust A.N."/>
            <person name="Tuskan G.A."/>
            <person name="Rokhsar D."/>
            <person name="Devos K.M."/>
        </authorList>
    </citation>
    <scope>NUCLEOTIDE SEQUENCE [LARGE SCALE GENOMIC DNA]</scope>
    <source>
        <strain evidence="2">cv. Yugu1</strain>
    </source>
</reference>
<proteinExistence type="predicted"/>
<evidence type="ECO:0000313" key="2">
    <source>
        <dbReference type="Proteomes" id="UP000004995"/>
    </source>
</evidence>
<keyword evidence="2" id="KW-1185">Reference proteome</keyword>
<accession>K3XUL4</accession>
<organism evidence="1 2">
    <name type="scientific">Setaria italica</name>
    <name type="common">Foxtail millet</name>
    <name type="synonym">Panicum italicum</name>
    <dbReference type="NCBI Taxonomy" id="4555"/>
    <lineage>
        <taxon>Eukaryota</taxon>
        <taxon>Viridiplantae</taxon>
        <taxon>Streptophyta</taxon>
        <taxon>Embryophyta</taxon>
        <taxon>Tracheophyta</taxon>
        <taxon>Spermatophyta</taxon>
        <taxon>Magnoliopsida</taxon>
        <taxon>Liliopsida</taxon>
        <taxon>Poales</taxon>
        <taxon>Poaceae</taxon>
        <taxon>PACMAD clade</taxon>
        <taxon>Panicoideae</taxon>
        <taxon>Panicodae</taxon>
        <taxon>Paniceae</taxon>
        <taxon>Cenchrinae</taxon>
        <taxon>Setaria</taxon>
    </lineage>
</organism>
<protein>
    <submittedName>
        <fullName evidence="1">Uncharacterized protein</fullName>
    </submittedName>
</protein>
<dbReference type="EMBL" id="AGNK02003095">
    <property type="status" value="NOT_ANNOTATED_CDS"/>
    <property type="molecule type" value="Genomic_DNA"/>
</dbReference>
<sequence length="39" mass="4785">MIWMYLIQFTIVTAIRYNGQDGYVIVLQNRLSIFFTEYY</sequence>
<evidence type="ECO:0000313" key="1">
    <source>
        <dbReference type="EnsemblPlants" id="KQL05355"/>
    </source>
</evidence>
<dbReference type="HOGENOM" id="CLU_3320950_0_0_1"/>
<name>K3XUL4_SETIT</name>
<dbReference type="Proteomes" id="UP000004995">
    <property type="component" value="Unassembled WGS sequence"/>
</dbReference>
<dbReference type="EnsemblPlants" id="KQL05355">
    <property type="protein sequence ID" value="KQL05355"/>
    <property type="gene ID" value="SETIT_005621mg"/>
</dbReference>
<dbReference type="InParanoid" id="K3XUL4"/>
<dbReference type="AlphaFoldDB" id="K3XUL4"/>